<accession>A0ABV8ISU3</accession>
<comment type="caution">
    <text evidence="3">The sequence shown here is derived from an EMBL/GenBank/DDBJ whole genome shotgun (WGS) entry which is preliminary data.</text>
</comment>
<gene>
    <name evidence="3" type="ORF">ACFO0C_10990</name>
</gene>
<dbReference type="RefSeq" id="WP_378066474.1">
    <property type="nucleotide sequence ID" value="NZ_JBHSBL010000010.1"/>
</dbReference>
<keyword evidence="4" id="KW-1185">Reference proteome</keyword>
<evidence type="ECO:0000313" key="3">
    <source>
        <dbReference type="EMBL" id="MFC4065458.1"/>
    </source>
</evidence>
<feature type="transmembrane region" description="Helical" evidence="1">
    <location>
        <begin position="32"/>
        <end position="55"/>
    </location>
</feature>
<evidence type="ECO:0000256" key="1">
    <source>
        <dbReference type="SAM" id="Phobius"/>
    </source>
</evidence>
<keyword evidence="1" id="KW-1133">Transmembrane helix</keyword>
<dbReference type="Proteomes" id="UP001595867">
    <property type="component" value="Unassembled WGS sequence"/>
</dbReference>
<name>A0ABV8ISU3_9ACTN</name>
<sequence>MAQAVVLVPLTYLWMGPASTAAAANPGPDLGAGLVGLVLMVLGMPWSVFVCLLANRYGMFDSGLRDLFVIGPAVLNVGLMAFGLWWTARHPVEESDWQVVNAEDLEESDTRPS</sequence>
<dbReference type="EMBL" id="JBHSBL010000010">
    <property type="protein sequence ID" value="MFC4065458.1"/>
    <property type="molecule type" value="Genomic_DNA"/>
</dbReference>
<reference evidence="4" key="1">
    <citation type="journal article" date="2019" name="Int. J. Syst. Evol. Microbiol.">
        <title>The Global Catalogue of Microorganisms (GCM) 10K type strain sequencing project: providing services to taxonomists for standard genome sequencing and annotation.</title>
        <authorList>
            <consortium name="The Broad Institute Genomics Platform"/>
            <consortium name="The Broad Institute Genome Sequencing Center for Infectious Disease"/>
            <person name="Wu L."/>
            <person name="Ma J."/>
        </authorList>
    </citation>
    <scope>NUCLEOTIDE SEQUENCE [LARGE SCALE GENOMIC DNA]</scope>
    <source>
        <strain evidence="4">TBRC 5832</strain>
    </source>
</reference>
<protein>
    <submittedName>
        <fullName evidence="3">Uncharacterized protein</fullName>
    </submittedName>
</protein>
<organism evidence="3 4">
    <name type="scientific">Actinoplanes subglobosus</name>
    <dbReference type="NCBI Taxonomy" id="1547892"/>
    <lineage>
        <taxon>Bacteria</taxon>
        <taxon>Bacillati</taxon>
        <taxon>Actinomycetota</taxon>
        <taxon>Actinomycetes</taxon>
        <taxon>Micromonosporales</taxon>
        <taxon>Micromonosporaceae</taxon>
        <taxon>Actinoplanes</taxon>
    </lineage>
</organism>
<feature type="signal peptide" evidence="2">
    <location>
        <begin position="1"/>
        <end position="23"/>
    </location>
</feature>
<evidence type="ECO:0000256" key="2">
    <source>
        <dbReference type="SAM" id="SignalP"/>
    </source>
</evidence>
<feature type="chain" id="PRO_5045495476" evidence="2">
    <location>
        <begin position="24"/>
        <end position="113"/>
    </location>
</feature>
<keyword evidence="1" id="KW-0812">Transmembrane</keyword>
<evidence type="ECO:0000313" key="4">
    <source>
        <dbReference type="Proteomes" id="UP001595867"/>
    </source>
</evidence>
<feature type="transmembrane region" description="Helical" evidence="1">
    <location>
        <begin position="67"/>
        <end position="88"/>
    </location>
</feature>
<proteinExistence type="predicted"/>
<keyword evidence="2" id="KW-0732">Signal</keyword>
<keyword evidence="1" id="KW-0472">Membrane</keyword>